<evidence type="ECO:0000256" key="5">
    <source>
        <dbReference type="ARBA" id="ARBA00022842"/>
    </source>
</evidence>
<keyword evidence="9" id="KW-1185">Reference proteome</keyword>
<dbReference type="GO" id="GO:0046872">
    <property type="term" value="F:metal ion binding"/>
    <property type="evidence" value="ECO:0007669"/>
    <property type="project" value="UniProtKB-KW"/>
</dbReference>
<proteinExistence type="predicted"/>
<comment type="cofactor">
    <cofactor evidence="2">
        <name>Mg(2+)</name>
        <dbReference type="ChEBI" id="CHEBI:18420"/>
    </cofactor>
</comment>
<comment type="cofactor">
    <cofactor evidence="1">
        <name>Mn(2+)</name>
        <dbReference type="ChEBI" id="CHEBI:29035"/>
    </cofactor>
</comment>
<dbReference type="Proteomes" id="UP000474957">
    <property type="component" value="Unassembled WGS sequence"/>
</dbReference>
<accession>A0A6L5YV47</accession>
<keyword evidence="5" id="KW-0460">Magnesium</keyword>
<dbReference type="GO" id="GO:0016818">
    <property type="term" value="F:hydrolase activity, acting on acid anhydrides, in phosphorus-containing anhydrides"/>
    <property type="evidence" value="ECO:0007669"/>
    <property type="project" value="InterPro"/>
</dbReference>
<dbReference type="InterPro" id="IPR000086">
    <property type="entry name" value="NUDIX_hydrolase_dom"/>
</dbReference>
<gene>
    <name evidence="8" type="ORF">GE300_01530</name>
</gene>
<evidence type="ECO:0000256" key="6">
    <source>
        <dbReference type="ARBA" id="ARBA00023211"/>
    </source>
</evidence>
<evidence type="ECO:0000259" key="7">
    <source>
        <dbReference type="PROSITE" id="PS51462"/>
    </source>
</evidence>
<dbReference type="AlphaFoldDB" id="A0A6L5YV47"/>
<name>A0A6L5YV47_9RHOB</name>
<comment type="caution">
    <text evidence="8">The sequence shown here is derived from an EMBL/GenBank/DDBJ whole genome shotgun (WGS) entry which is preliminary data.</text>
</comment>
<dbReference type="PANTHER" id="PTHR12318:SF0">
    <property type="entry name" value="ACYL-COENZYME A DIPHOSPHATASE NUDT19"/>
    <property type="match status" value="1"/>
</dbReference>
<dbReference type="InterPro" id="IPR039121">
    <property type="entry name" value="NUDT19"/>
</dbReference>
<dbReference type="Gene3D" id="3.90.79.10">
    <property type="entry name" value="Nucleoside Triphosphate Pyrophosphohydrolase"/>
    <property type="match status" value="1"/>
</dbReference>
<organism evidence="8 9">
    <name type="scientific">Halovulum marinum</name>
    <dbReference type="NCBI Taxonomy" id="2662447"/>
    <lineage>
        <taxon>Bacteria</taxon>
        <taxon>Pseudomonadati</taxon>
        <taxon>Pseudomonadota</taxon>
        <taxon>Alphaproteobacteria</taxon>
        <taxon>Rhodobacterales</taxon>
        <taxon>Paracoccaceae</taxon>
        <taxon>Halovulum</taxon>
    </lineage>
</organism>
<evidence type="ECO:0000256" key="1">
    <source>
        <dbReference type="ARBA" id="ARBA00001936"/>
    </source>
</evidence>
<dbReference type="RefSeq" id="WP_154444213.1">
    <property type="nucleotide sequence ID" value="NZ_WIND01000001.1"/>
</dbReference>
<dbReference type="SUPFAM" id="SSF55811">
    <property type="entry name" value="Nudix"/>
    <property type="match status" value="1"/>
</dbReference>
<evidence type="ECO:0000313" key="9">
    <source>
        <dbReference type="Proteomes" id="UP000474957"/>
    </source>
</evidence>
<keyword evidence="3" id="KW-0479">Metal-binding</keyword>
<feature type="domain" description="Nudix hydrolase" evidence="7">
    <location>
        <begin position="13"/>
        <end position="202"/>
    </location>
</feature>
<keyword evidence="6" id="KW-0464">Manganese</keyword>
<evidence type="ECO:0000256" key="3">
    <source>
        <dbReference type="ARBA" id="ARBA00022723"/>
    </source>
</evidence>
<sequence length="229" mass="24029">MSAAPDPSAAAQPVRDAATIVLVRRTGDGPRVLMGQRGAGAVFMPGKFVFPGGRVDEADAGVALGRPLAQPEAARLATDSAAAPAALAAAAIRELWEEAGLRLAVRAPDGYAPAPEWGPFCDPGLAPDAAALRFFLRAVTPPGRPRRFDARFFLCEADALWGDPDDFAAAGDELSHLSWLPLDAARALETPFVTRIALGELQALLDTPGAERPVPFFEHGAGVSRFRAL</sequence>
<protein>
    <submittedName>
        <fullName evidence="8">NUDIX domain-containing protein</fullName>
    </submittedName>
</protein>
<dbReference type="InterPro" id="IPR015797">
    <property type="entry name" value="NUDIX_hydrolase-like_dom_sf"/>
</dbReference>
<dbReference type="EMBL" id="WIND01000001">
    <property type="protein sequence ID" value="MSU88296.1"/>
    <property type="molecule type" value="Genomic_DNA"/>
</dbReference>
<dbReference type="PROSITE" id="PS51462">
    <property type="entry name" value="NUDIX"/>
    <property type="match status" value="1"/>
</dbReference>
<keyword evidence="4" id="KW-0378">Hydrolase</keyword>
<evidence type="ECO:0000256" key="2">
    <source>
        <dbReference type="ARBA" id="ARBA00001946"/>
    </source>
</evidence>
<dbReference type="PANTHER" id="PTHR12318">
    <property type="entry name" value="TESTOSTERONE-REGULATED PROTEIN RP2"/>
    <property type="match status" value="1"/>
</dbReference>
<dbReference type="CDD" id="cd18870">
    <property type="entry name" value="NUDIX_AcylCoAdiphos_Nudt19"/>
    <property type="match status" value="1"/>
</dbReference>
<evidence type="ECO:0000313" key="8">
    <source>
        <dbReference type="EMBL" id="MSU88296.1"/>
    </source>
</evidence>
<reference evidence="8 9" key="1">
    <citation type="submission" date="2019-10" db="EMBL/GenBank/DDBJ databases">
        <title>Cognatihalovulum marinum gen. nov. sp. nov., a new member of the family Rhodobacteraceae isolated from deep seawater of the Northwest Indian Ocean.</title>
        <authorList>
            <person name="Ruan C."/>
            <person name="Wang J."/>
            <person name="Zheng X."/>
            <person name="Song L."/>
            <person name="Zhu Y."/>
            <person name="Huang Y."/>
            <person name="Lu Z."/>
            <person name="Du W."/>
            <person name="Huang L."/>
            <person name="Dai X."/>
        </authorList>
    </citation>
    <scope>NUCLEOTIDE SEQUENCE [LARGE SCALE GENOMIC DNA]</scope>
    <source>
        <strain evidence="8 9">2CG4</strain>
    </source>
</reference>
<evidence type="ECO:0000256" key="4">
    <source>
        <dbReference type="ARBA" id="ARBA00022801"/>
    </source>
</evidence>